<keyword evidence="1" id="KW-0805">Transcription regulation</keyword>
<dbReference type="InterPro" id="IPR036388">
    <property type="entry name" value="WH-like_DNA-bd_sf"/>
</dbReference>
<evidence type="ECO:0000256" key="1">
    <source>
        <dbReference type="ARBA" id="ARBA00023015"/>
    </source>
</evidence>
<protein>
    <submittedName>
        <fullName evidence="4">DeoR family transcriptional regulator</fullName>
    </submittedName>
</protein>
<sequence length="108" mass="12386">MGPSERRQAIWEYLCNARFSTTRQLADRFGVCERTIRSDLIALACTYPIETSFGPYGGIRVSNWYHPEQKRLSARQTSLLVRVRLTLEGEDLKVMNSILIQFALPGSY</sequence>
<dbReference type="GO" id="GO:0003700">
    <property type="term" value="F:DNA-binding transcription factor activity"/>
    <property type="evidence" value="ECO:0007669"/>
    <property type="project" value="InterPro"/>
</dbReference>
<dbReference type="EMBL" id="DWZJ01000088">
    <property type="protein sequence ID" value="HJB13962.1"/>
    <property type="molecule type" value="Genomic_DNA"/>
</dbReference>
<dbReference type="Gene3D" id="1.10.10.10">
    <property type="entry name" value="Winged helix-like DNA-binding domain superfamily/Winged helix DNA-binding domain"/>
    <property type="match status" value="1"/>
</dbReference>
<evidence type="ECO:0000256" key="2">
    <source>
        <dbReference type="ARBA" id="ARBA00023163"/>
    </source>
</evidence>
<reference evidence="4" key="2">
    <citation type="submission" date="2021-04" db="EMBL/GenBank/DDBJ databases">
        <authorList>
            <person name="Gilroy R."/>
        </authorList>
    </citation>
    <scope>NUCLEOTIDE SEQUENCE</scope>
    <source>
        <strain evidence="4">ChiBcec18-1249</strain>
    </source>
</reference>
<accession>A0A9D2LJZ3</accession>
<dbReference type="InterPro" id="IPR001034">
    <property type="entry name" value="DeoR_HTH"/>
</dbReference>
<dbReference type="SMART" id="SM00420">
    <property type="entry name" value="HTH_DEOR"/>
    <property type="match status" value="1"/>
</dbReference>
<gene>
    <name evidence="4" type="ORF">H9787_09665</name>
</gene>
<feature type="domain" description="HTH deoR-type" evidence="3">
    <location>
        <begin position="3"/>
        <end position="61"/>
    </location>
</feature>
<reference evidence="4" key="1">
    <citation type="journal article" date="2021" name="PeerJ">
        <title>Extensive microbial diversity within the chicken gut microbiome revealed by metagenomics and culture.</title>
        <authorList>
            <person name="Gilroy R."/>
            <person name="Ravi A."/>
            <person name="Getino M."/>
            <person name="Pursley I."/>
            <person name="Horton D.L."/>
            <person name="Alikhan N.F."/>
            <person name="Baker D."/>
            <person name="Gharbi K."/>
            <person name="Hall N."/>
            <person name="Watson M."/>
            <person name="Adriaenssens E.M."/>
            <person name="Foster-Nyarko E."/>
            <person name="Jarju S."/>
            <person name="Secka A."/>
            <person name="Antonio M."/>
            <person name="Oren A."/>
            <person name="Chaudhuri R.R."/>
            <person name="La Ragione R."/>
            <person name="Hildebrand F."/>
            <person name="Pallen M.J."/>
        </authorList>
    </citation>
    <scope>NUCLEOTIDE SEQUENCE</scope>
    <source>
        <strain evidence="4">ChiBcec18-1249</strain>
    </source>
</reference>
<proteinExistence type="predicted"/>
<evidence type="ECO:0000259" key="3">
    <source>
        <dbReference type="PROSITE" id="PS51000"/>
    </source>
</evidence>
<comment type="caution">
    <text evidence="4">The sequence shown here is derived from an EMBL/GenBank/DDBJ whole genome shotgun (WGS) entry which is preliminary data.</text>
</comment>
<dbReference type="PROSITE" id="PS51000">
    <property type="entry name" value="HTH_DEOR_2"/>
    <property type="match status" value="1"/>
</dbReference>
<dbReference type="InterPro" id="IPR036390">
    <property type="entry name" value="WH_DNA-bd_sf"/>
</dbReference>
<organism evidence="4 5">
    <name type="scientific">Candidatus Oscillibacter excrementigallinarum</name>
    <dbReference type="NCBI Taxonomy" id="2838716"/>
    <lineage>
        <taxon>Bacteria</taxon>
        <taxon>Bacillati</taxon>
        <taxon>Bacillota</taxon>
        <taxon>Clostridia</taxon>
        <taxon>Eubacteriales</taxon>
        <taxon>Oscillospiraceae</taxon>
        <taxon>Oscillibacter</taxon>
    </lineage>
</organism>
<dbReference type="SUPFAM" id="SSF46785">
    <property type="entry name" value="Winged helix' DNA-binding domain"/>
    <property type="match status" value="1"/>
</dbReference>
<evidence type="ECO:0000313" key="4">
    <source>
        <dbReference type="EMBL" id="HJB13962.1"/>
    </source>
</evidence>
<keyword evidence="2" id="KW-0804">Transcription</keyword>
<dbReference type="AlphaFoldDB" id="A0A9D2LJZ3"/>
<name>A0A9D2LJZ3_9FIRM</name>
<dbReference type="Proteomes" id="UP000823824">
    <property type="component" value="Unassembled WGS sequence"/>
</dbReference>
<dbReference type="Pfam" id="PF08220">
    <property type="entry name" value="HTH_DeoR"/>
    <property type="match status" value="1"/>
</dbReference>
<evidence type="ECO:0000313" key="5">
    <source>
        <dbReference type="Proteomes" id="UP000823824"/>
    </source>
</evidence>